<name>A0A1J5UCR9_9GAMM</name>
<dbReference type="RefSeq" id="WP_071565354.1">
    <property type="nucleotide sequence ID" value="NZ_MIQH01001194.1"/>
</dbReference>
<accession>A0A1J5UCR9</accession>
<protein>
    <recommendedName>
        <fullName evidence="3">Lipopolysaccharide biosynthesis protein</fullName>
    </recommendedName>
</protein>
<sequence>MKVLIIGPAFFDYTKAIAAEMDNRGIYTFVFNELHSETIFSKIAYRLKLDFFFSLKVKKYREKIYQYIDKHKITDVLFVSPEIIDKKYLTEVKRKARVHLYMWDGFLNKKNPLSVLNLFDTKASFDKFDCQQYGLNYIPLFAEKMYQGNSDRKKYDLSFCGTVHSNRLVWVNKVQRFAKDNNLRVGLFLYYYSPVLLLIRLLMNRCCFNLFNKVSYSGYKKEDVADLFKSSKVVIDITHPNQKGLTSRTFEALRSGSKLITNNENCKMLGREYMSRIFIIKNIENQHKALLEFIELKTPSLNDKQDHFLSIERFVDQVLGSWNE</sequence>
<dbReference type="AlphaFoldDB" id="A0A1J5UCR9"/>
<dbReference type="Proteomes" id="UP000182798">
    <property type="component" value="Unassembled WGS sequence"/>
</dbReference>
<evidence type="ECO:0000313" key="1">
    <source>
        <dbReference type="EMBL" id="OIR23716.1"/>
    </source>
</evidence>
<organism evidence="1 2">
    <name type="scientific">Bathymodiolus thermophilus thioautotrophic gill symbiont</name>
    <dbReference type="NCBI Taxonomy" id="2360"/>
    <lineage>
        <taxon>Bacteria</taxon>
        <taxon>Pseudomonadati</taxon>
        <taxon>Pseudomonadota</taxon>
        <taxon>Gammaproteobacteria</taxon>
        <taxon>sulfur-oxidizing symbionts</taxon>
    </lineage>
</organism>
<evidence type="ECO:0000313" key="2">
    <source>
        <dbReference type="Proteomes" id="UP000182798"/>
    </source>
</evidence>
<evidence type="ECO:0008006" key="3">
    <source>
        <dbReference type="Google" id="ProtNLM"/>
    </source>
</evidence>
<gene>
    <name evidence="1" type="ORF">BGC33_07890</name>
</gene>
<reference evidence="2" key="1">
    <citation type="submission" date="2016-09" db="EMBL/GenBank/DDBJ databases">
        <title>Genome Sequence of Bathymodiolus thermophilus sulfur-oxidizing gill endosymbiont.</title>
        <authorList>
            <person name="Ponnudurai R."/>
            <person name="Kleiner M."/>
            <person name="Sayavedra L."/>
            <person name="Thuermer A."/>
            <person name="Felbeck H."/>
            <person name="Schlueter R."/>
            <person name="Schweder T."/>
            <person name="Markert S."/>
        </authorList>
    </citation>
    <scope>NUCLEOTIDE SEQUENCE [LARGE SCALE GENOMIC DNA]</scope>
    <source>
        <strain evidence="2">BAT/CrabSpa'14</strain>
    </source>
</reference>
<proteinExistence type="predicted"/>
<comment type="caution">
    <text evidence="1">The sequence shown here is derived from an EMBL/GenBank/DDBJ whole genome shotgun (WGS) entry which is preliminary data.</text>
</comment>
<dbReference type="OrthoDB" id="3251881at2"/>
<dbReference type="EMBL" id="MIQH01001194">
    <property type="protein sequence ID" value="OIR23716.1"/>
    <property type="molecule type" value="Genomic_DNA"/>
</dbReference>